<evidence type="ECO:0000313" key="6">
    <source>
        <dbReference type="Proteomes" id="UP000265427"/>
    </source>
</evidence>
<dbReference type="Proteomes" id="UP000265427">
    <property type="component" value="Unassembled WGS sequence"/>
</dbReference>
<dbReference type="InterPro" id="IPR036249">
    <property type="entry name" value="Thioredoxin-like_sf"/>
</dbReference>
<comment type="caution">
    <text evidence="5">The sequence shown here is derived from an EMBL/GenBank/DDBJ whole genome shotgun (WGS) entry which is preliminary data.</text>
</comment>
<dbReference type="AlphaFoldDB" id="A0A397B5K4"/>
<dbReference type="CDD" id="cd00340">
    <property type="entry name" value="GSH_Peroxidase"/>
    <property type="match status" value="1"/>
</dbReference>
<protein>
    <recommendedName>
        <fullName evidence="4">Glutathione peroxidase</fullName>
    </recommendedName>
</protein>
<comment type="similarity">
    <text evidence="1 4">Belongs to the glutathione peroxidase family.</text>
</comment>
<dbReference type="InterPro" id="IPR000889">
    <property type="entry name" value="Glutathione_peroxidase"/>
</dbReference>
<sequence length="224" mass="25135">MLCRLTRQVRAAPLATTRSFTTKKVFLPILRKFKQVNSDAVLPPSLFQQKIILVVNTASKCGLTPQLKSLQELHTRYAAKGLTVLAVPSNDFGAQEVVPEDDATLEAFYKSEYNVTFPITTKTKVLGDDAHPFYQAIVEHYTNEVSPAYVHHHRPHYLSLSSHLTIPRTSRWNFEKFIVDESGDLRAVFPRNVDPLEPEVIETIENLLKNLAPPSPPSTTTPTA</sequence>
<dbReference type="Pfam" id="PF00255">
    <property type="entry name" value="GSHPx"/>
    <property type="match status" value="1"/>
</dbReference>
<evidence type="ECO:0000313" key="5">
    <source>
        <dbReference type="EMBL" id="RHY14442.1"/>
    </source>
</evidence>
<keyword evidence="2 4" id="KW-0575">Peroxidase</keyword>
<gene>
    <name evidence="5" type="ORF">DYB36_006276</name>
</gene>
<dbReference type="PANTHER" id="PTHR11592:SF78">
    <property type="entry name" value="GLUTATHIONE PEROXIDASE"/>
    <property type="match status" value="1"/>
</dbReference>
<dbReference type="GO" id="GO:0004601">
    <property type="term" value="F:peroxidase activity"/>
    <property type="evidence" value="ECO:0007669"/>
    <property type="project" value="UniProtKB-KW"/>
</dbReference>
<dbReference type="SUPFAM" id="SSF52833">
    <property type="entry name" value="Thioredoxin-like"/>
    <property type="match status" value="1"/>
</dbReference>
<dbReference type="GO" id="GO:0034599">
    <property type="term" value="P:cellular response to oxidative stress"/>
    <property type="evidence" value="ECO:0007669"/>
    <property type="project" value="TreeGrafter"/>
</dbReference>
<dbReference type="EMBL" id="QUSZ01004405">
    <property type="protein sequence ID" value="RHY14442.1"/>
    <property type="molecule type" value="Genomic_DNA"/>
</dbReference>
<keyword evidence="3 4" id="KW-0560">Oxidoreductase</keyword>
<evidence type="ECO:0000256" key="2">
    <source>
        <dbReference type="ARBA" id="ARBA00022559"/>
    </source>
</evidence>
<dbReference type="PANTHER" id="PTHR11592">
    <property type="entry name" value="GLUTATHIONE PEROXIDASE"/>
    <property type="match status" value="1"/>
</dbReference>
<evidence type="ECO:0000256" key="4">
    <source>
        <dbReference type="RuleBase" id="RU000499"/>
    </source>
</evidence>
<organism evidence="5 6">
    <name type="scientific">Aphanomyces astaci</name>
    <name type="common">Crayfish plague agent</name>
    <dbReference type="NCBI Taxonomy" id="112090"/>
    <lineage>
        <taxon>Eukaryota</taxon>
        <taxon>Sar</taxon>
        <taxon>Stramenopiles</taxon>
        <taxon>Oomycota</taxon>
        <taxon>Saprolegniomycetes</taxon>
        <taxon>Saprolegniales</taxon>
        <taxon>Verrucalvaceae</taxon>
        <taxon>Aphanomyces</taxon>
    </lineage>
</organism>
<dbReference type="VEuPathDB" id="FungiDB:H257_06016"/>
<proteinExistence type="inferred from homology"/>
<dbReference type="PROSITE" id="PS51355">
    <property type="entry name" value="GLUTATHIONE_PEROXID_3"/>
    <property type="match status" value="1"/>
</dbReference>
<accession>A0A397B5K4</accession>
<reference evidence="5 6" key="1">
    <citation type="submission" date="2018-08" db="EMBL/GenBank/DDBJ databases">
        <title>Aphanomyces genome sequencing and annotation.</title>
        <authorList>
            <person name="Minardi D."/>
            <person name="Oidtmann B."/>
            <person name="Van Der Giezen M."/>
            <person name="Studholme D.J."/>
        </authorList>
    </citation>
    <scope>NUCLEOTIDE SEQUENCE [LARGE SCALE GENOMIC DNA]</scope>
    <source>
        <strain evidence="5 6">Kv</strain>
    </source>
</reference>
<name>A0A397B5K4_APHAT</name>
<dbReference type="PRINTS" id="PR01011">
    <property type="entry name" value="GLUTPROXDASE"/>
</dbReference>
<evidence type="ECO:0000256" key="3">
    <source>
        <dbReference type="ARBA" id="ARBA00023002"/>
    </source>
</evidence>
<dbReference type="Gene3D" id="3.40.30.10">
    <property type="entry name" value="Glutaredoxin"/>
    <property type="match status" value="1"/>
</dbReference>
<evidence type="ECO:0000256" key="1">
    <source>
        <dbReference type="ARBA" id="ARBA00006926"/>
    </source>
</evidence>